<dbReference type="PROSITE" id="PS51842">
    <property type="entry name" value="IF_ROD_2"/>
    <property type="match status" value="1"/>
</dbReference>
<dbReference type="Gene3D" id="1.20.5.500">
    <property type="entry name" value="Single helix bin"/>
    <property type="match status" value="2"/>
</dbReference>
<dbReference type="SUPFAM" id="SSF64593">
    <property type="entry name" value="Intermediate filament protein, coiled coil region"/>
    <property type="match status" value="2"/>
</dbReference>
<organism evidence="5 6">
    <name type="scientific">Ranitomeya imitator</name>
    <name type="common">mimic poison frog</name>
    <dbReference type="NCBI Taxonomy" id="111125"/>
    <lineage>
        <taxon>Eukaryota</taxon>
        <taxon>Metazoa</taxon>
        <taxon>Chordata</taxon>
        <taxon>Craniata</taxon>
        <taxon>Vertebrata</taxon>
        <taxon>Euteleostomi</taxon>
        <taxon>Amphibia</taxon>
        <taxon>Batrachia</taxon>
        <taxon>Anura</taxon>
        <taxon>Neobatrachia</taxon>
        <taxon>Hyloidea</taxon>
        <taxon>Dendrobatidae</taxon>
        <taxon>Dendrobatinae</taxon>
        <taxon>Ranitomeya</taxon>
    </lineage>
</organism>
<feature type="domain" description="IF rod" evidence="4">
    <location>
        <begin position="113"/>
        <end position="536"/>
    </location>
</feature>
<protein>
    <recommendedName>
        <fullName evidence="4">IF rod domain-containing protein</fullName>
    </recommendedName>
</protein>
<dbReference type="InterPro" id="IPR002957">
    <property type="entry name" value="Keratin_I"/>
</dbReference>
<dbReference type="InterPro" id="IPR039008">
    <property type="entry name" value="IF_rod_dom"/>
</dbReference>
<dbReference type="PANTHER" id="PTHR23239:SF377">
    <property type="entry name" value="KERATIN 34"/>
    <property type="match status" value="1"/>
</dbReference>
<dbReference type="Proteomes" id="UP001176940">
    <property type="component" value="Unassembled WGS sequence"/>
</dbReference>
<proteinExistence type="predicted"/>
<evidence type="ECO:0000259" key="4">
    <source>
        <dbReference type="PROSITE" id="PS51842"/>
    </source>
</evidence>
<feature type="coiled-coil region" evidence="3">
    <location>
        <begin position="487"/>
        <end position="521"/>
    </location>
</feature>
<dbReference type="Gene3D" id="1.20.5.170">
    <property type="match status" value="1"/>
</dbReference>
<accession>A0ABN9L5K9</accession>
<comment type="caution">
    <text evidence="5">The sequence shown here is derived from an EMBL/GenBank/DDBJ whole genome shotgun (WGS) entry which is preliminary data.</text>
</comment>
<keyword evidence="1" id="KW-0403">Intermediate filament</keyword>
<evidence type="ECO:0000256" key="2">
    <source>
        <dbReference type="ARBA" id="ARBA00023054"/>
    </source>
</evidence>
<reference evidence="5" key="1">
    <citation type="submission" date="2023-07" db="EMBL/GenBank/DDBJ databases">
        <authorList>
            <person name="Stuckert A."/>
        </authorList>
    </citation>
    <scope>NUCLEOTIDE SEQUENCE</scope>
</reference>
<evidence type="ECO:0000256" key="3">
    <source>
        <dbReference type="SAM" id="Coils"/>
    </source>
</evidence>
<dbReference type="EMBL" id="CAUEEQ010007732">
    <property type="protein sequence ID" value="CAJ0931449.1"/>
    <property type="molecule type" value="Genomic_DNA"/>
</dbReference>
<keyword evidence="6" id="KW-1185">Reference proteome</keyword>
<evidence type="ECO:0000256" key="1">
    <source>
        <dbReference type="ARBA" id="ARBA00022754"/>
    </source>
</evidence>
<dbReference type="SMART" id="SM01391">
    <property type="entry name" value="Filament"/>
    <property type="match status" value="1"/>
</dbReference>
<feature type="coiled-coil region" evidence="3">
    <location>
        <begin position="117"/>
        <end position="151"/>
    </location>
</feature>
<gene>
    <name evidence="5" type="ORF">RIMI_LOCUS4712480</name>
</gene>
<dbReference type="Pfam" id="PF00038">
    <property type="entry name" value="Filament"/>
    <property type="match status" value="2"/>
</dbReference>
<evidence type="ECO:0000313" key="5">
    <source>
        <dbReference type="EMBL" id="CAJ0931449.1"/>
    </source>
</evidence>
<dbReference type="PANTHER" id="PTHR23239">
    <property type="entry name" value="INTERMEDIATE FILAMENT"/>
    <property type="match status" value="1"/>
</dbReference>
<keyword evidence="2 3" id="KW-0175">Coiled coil</keyword>
<sequence>MTVNHRWLHIRCKPQSVRDAEGEGRENWNTLGTIEDTFRYLCPIDLYWYRVSVSDILPVSADTDTFKYRKLRRTTQDAFHYVFGPESFHKSYSLRAAGSNNEWKKESLFSTNSKETMTFLNDRLANYLEQVAKLKEENNRLERNIQAWNEKNAPKELPNYKSYFKIIEGLQKEPEKLTSPEDRKISLPCLREIPQRKRQPPTYNDLIYFFSRYSMELSLRNNIEADIKALRKGLDGLTSEKSDLEFQINFLMEDLSLLKKSHIEDSLLVLSDTVLYWKVSVSDGIGRYPKNIGYRRYRYPIPIQVNGTQISEVNSLETQLGARVNVEVNAAPSVDMSKILLKIRTEYENLMEENTKDVENWFKTQEVNSLETQLGARVNVEVNAAPSVDMSKILLKIRTEYENLMEENTKDVENWFKTQSEELNQHMISGTEQLQTVKSEVIDLRHTIQTLEIDLHADISKKLALEGSLVETEDDYGSQLAYIQGLVNNVEAEFSRLRYDLERQQHEYKILMDARTRLEMEIATYRRLLQEEDMYVGRKSYCVFKVY</sequence>
<evidence type="ECO:0000313" key="6">
    <source>
        <dbReference type="Proteomes" id="UP001176940"/>
    </source>
</evidence>
<name>A0ABN9L5K9_9NEOB</name>
<dbReference type="Gene3D" id="1.20.5.1160">
    <property type="entry name" value="Vasodilator-stimulated phosphoprotein"/>
    <property type="match status" value="1"/>
</dbReference>